<gene>
    <name evidence="2" type="ORF">AMTR_s00016p00255910</name>
</gene>
<dbReference type="Gramene" id="ERN06423">
    <property type="protein sequence ID" value="ERN06423"/>
    <property type="gene ID" value="AMTR_s00016p00255910"/>
</dbReference>
<evidence type="ECO:0000313" key="2">
    <source>
        <dbReference type="EMBL" id="ERN06423.1"/>
    </source>
</evidence>
<evidence type="ECO:0000313" key="3">
    <source>
        <dbReference type="Proteomes" id="UP000017836"/>
    </source>
</evidence>
<dbReference type="PANTHER" id="PTHR31476">
    <property type="entry name" value="PROTEIN WHAT'S THIS FACTOR 1 HOMOLOG, CHLOROPLASTIC"/>
    <property type="match status" value="1"/>
</dbReference>
<protein>
    <recommendedName>
        <fullName evidence="1">PORR domain-containing protein</fullName>
    </recommendedName>
</protein>
<dbReference type="eggNOG" id="ENOG502QTBP">
    <property type="taxonomic scope" value="Eukaryota"/>
</dbReference>
<feature type="domain" description="PORR" evidence="1">
    <location>
        <begin position="32"/>
        <end position="357"/>
    </location>
</feature>
<dbReference type="HOGENOM" id="CLU_024287_1_1_1"/>
<evidence type="ECO:0000259" key="1">
    <source>
        <dbReference type="Pfam" id="PF11955"/>
    </source>
</evidence>
<sequence length="396" mass="47357">MFRRRLFLTPPSSQPCYYQQRFSLVNIKLKWVKDPVLDTVVAMEKDLKAVCELKDMICRQADGCLPVYQLSKRRRQMDIEIRVSRFMRRYPTIFHEFIRHQNGCPLHWFKLTQEARSLHEEEQRWQEVTEEGTVQRLCKLLMLTKQRTLPLQTIDQLRWDMGLVQDYDRGLIPRYPQLFEFVKLEDDRIGLQLSHWDCRLAVSQMERNCGVRCSEGDKRALAFPIKFTRGFGLRKKCMDWLGEWQRLPYTSPYADASHLDPRTDESEKRIVGVFHELLYLTIERKTERKNLSNLRKPLGLPQKFTKVFERHPGIFYISQKRDTHTVILREAFDAHQLVEKHPLVDIREKYIEMMKTGFLNRSRGLYKKEPRDGDWYDQGLVEMEANQEETMDAFSE</sequence>
<name>W1PEN6_AMBTC</name>
<dbReference type="Proteomes" id="UP000017836">
    <property type="component" value="Unassembled WGS sequence"/>
</dbReference>
<organism evidence="2 3">
    <name type="scientific">Amborella trichopoda</name>
    <dbReference type="NCBI Taxonomy" id="13333"/>
    <lineage>
        <taxon>Eukaryota</taxon>
        <taxon>Viridiplantae</taxon>
        <taxon>Streptophyta</taxon>
        <taxon>Embryophyta</taxon>
        <taxon>Tracheophyta</taxon>
        <taxon>Spermatophyta</taxon>
        <taxon>Magnoliopsida</taxon>
        <taxon>Amborellales</taxon>
        <taxon>Amborellaceae</taxon>
        <taxon>Amborella</taxon>
    </lineage>
</organism>
<dbReference type="OrthoDB" id="1716100at2759"/>
<dbReference type="InterPro" id="IPR021099">
    <property type="entry name" value="PORR_domain"/>
</dbReference>
<accession>W1PEN6</accession>
<dbReference type="Pfam" id="PF11955">
    <property type="entry name" value="PORR"/>
    <property type="match status" value="1"/>
</dbReference>
<dbReference type="GO" id="GO:0003723">
    <property type="term" value="F:RNA binding"/>
    <property type="evidence" value="ECO:0007669"/>
    <property type="project" value="InterPro"/>
</dbReference>
<dbReference type="KEGG" id="atr:18434618"/>
<dbReference type="EMBL" id="KI393908">
    <property type="protein sequence ID" value="ERN06423.1"/>
    <property type="molecule type" value="Genomic_DNA"/>
</dbReference>
<dbReference type="AlphaFoldDB" id="W1PEN6"/>
<dbReference type="InterPro" id="IPR045040">
    <property type="entry name" value="PORR_fam"/>
</dbReference>
<proteinExistence type="predicted"/>
<keyword evidence="3" id="KW-1185">Reference proteome</keyword>
<dbReference type="OMA" id="ERFANMM"/>
<dbReference type="PANTHER" id="PTHR31476:SF6">
    <property type="entry name" value="EMB|CAB68190.1"/>
    <property type="match status" value="1"/>
</dbReference>
<reference evidence="3" key="1">
    <citation type="journal article" date="2013" name="Science">
        <title>The Amborella genome and the evolution of flowering plants.</title>
        <authorList>
            <consortium name="Amborella Genome Project"/>
        </authorList>
    </citation>
    <scope>NUCLEOTIDE SEQUENCE [LARGE SCALE GENOMIC DNA]</scope>
</reference>